<feature type="compositionally biased region" description="Polar residues" evidence="1">
    <location>
        <begin position="75"/>
        <end position="87"/>
    </location>
</feature>
<sequence length="87" mass="9465">MQPAQSSSLPPERLDANELVEVCCLFDVAFDRLVFESTAAELFVVADTYGANKQDELPAQTQTDELRAGGADSSCLRSTTNPWQQVA</sequence>
<reference evidence="2" key="1">
    <citation type="submission" date="2012-11" db="EMBL/GenBank/DDBJ databases">
        <title>Permanent draft genomes of Rhodopirellula europaea strain SH398 and 6C.</title>
        <authorList>
            <person name="Richter M."/>
            <person name="Richter-Heitmann T."/>
            <person name="Frank C."/>
            <person name="Harder J."/>
            <person name="Glockner F.O."/>
        </authorList>
    </citation>
    <scope>NUCLEOTIDE SEQUENCE</scope>
    <source>
        <strain evidence="2">6C</strain>
    </source>
</reference>
<proteinExistence type="predicted"/>
<comment type="caution">
    <text evidence="2">The sequence shown here is derived from an EMBL/GenBank/DDBJ whole genome shotgun (WGS) entry which is preliminary data.</text>
</comment>
<dbReference type="AlphaFoldDB" id="M2B854"/>
<name>M2B854_9BACT</name>
<evidence type="ECO:0000313" key="2">
    <source>
        <dbReference type="EMBL" id="EMB17893.1"/>
    </source>
</evidence>
<evidence type="ECO:0000256" key="1">
    <source>
        <dbReference type="SAM" id="MobiDB-lite"/>
    </source>
</evidence>
<organism evidence="2 3">
    <name type="scientific">Rhodopirellula europaea 6C</name>
    <dbReference type="NCBI Taxonomy" id="1263867"/>
    <lineage>
        <taxon>Bacteria</taxon>
        <taxon>Pseudomonadati</taxon>
        <taxon>Planctomycetota</taxon>
        <taxon>Planctomycetia</taxon>
        <taxon>Pirellulales</taxon>
        <taxon>Pirellulaceae</taxon>
        <taxon>Rhodopirellula</taxon>
    </lineage>
</organism>
<gene>
    <name evidence="2" type="ORF">RE6C_01354</name>
</gene>
<evidence type="ECO:0000313" key="3">
    <source>
        <dbReference type="Proteomes" id="UP000011529"/>
    </source>
</evidence>
<dbReference type="Proteomes" id="UP000011529">
    <property type="component" value="Unassembled WGS sequence"/>
</dbReference>
<feature type="region of interest" description="Disordered" evidence="1">
    <location>
        <begin position="53"/>
        <end position="87"/>
    </location>
</feature>
<dbReference type="EMBL" id="ANMO01000080">
    <property type="protein sequence ID" value="EMB17893.1"/>
    <property type="molecule type" value="Genomic_DNA"/>
</dbReference>
<accession>M2B854</accession>
<keyword evidence="3" id="KW-1185">Reference proteome</keyword>
<dbReference type="PATRIC" id="fig|1263867.3.peg.1433"/>
<reference evidence="2" key="2">
    <citation type="journal article" date="2013" name="Mar. Genomics">
        <title>Expression of sulfatases in Rhodopirellula baltica and the diversity of sulfatases in the genus Rhodopirellula.</title>
        <authorList>
            <person name="Wegner C.E."/>
            <person name="Richter-Heitmann T."/>
            <person name="Klindworth A."/>
            <person name="Klockow C."/>
            <person name="Richter M."/>
            <person name="Achstetter T."/>
            <person name="Glockner F.O."/>
            <person name="Harder J."/>
        </authorList>
    </citation>
    <scope>NUCLEOTIDE SEQUENCE [LARGE SCALE GENOMIC DNA]</scope>
    <source>
        <strain evidence="2">6C</strain>
    </source>
</reference>
<protein>
    <submittedName>
        <fullName evidence="2">Uncharacterized protein</fullName>
    </submittedName>
</protein>